<gene>
    <name evidence="7" type="ORF">N7505_010084</name>
</gene>
<evidence type="ECO:0000259" key="6">
    <source>
        <dbReference type="PROSITE" id="PS50016"/>
    </source>
</evidence>
<keyword evidence="8" id="KW-1185">Reference proteome</keyword>
<keyword evidence="3" id="KW-0862">Zinc</keyword>
<feature type="compositionally biased region" description="Basic residues" evidence="5">
    <location>
        <begin position="197"/>
        <end position="217"/>
    </location>
</feature>
<dbReference type="InterPro" id="IPR001965">
    <property type="entry name" value="Znf_PHD"/>
</dbReference>
<organism evidence="7 8">
    <name type="scientific">Penicillium chrysogenum</name>
    <name type="common">Penicillium notatum</name>
    <dbReference type="NCBI Taxonomy" id="5076"/>
    <lineage>
        <taxon>Eukaryota</taxon>
        <taxon>Fungi</taxon>
        <taxon>Dikarya</taxon>
        <taxon>Ascomycota</taxon>
        <taxon>Pezizomycotina</taxon>
        <taxon>Eurotiomycetes</taxon>
        <taxon>Eurotiomycetidae</taxon>
        <taxon>Eurotiales</taxon>
        <taxon>Aspergillaceae</taxon>
        <taxon>Penicillium</taxon>
        <taxon>Penicillium chrysogenum species complex</taxon>
    </lineage>
</organism>
<keyword evidence="2 4" id="KW-0863">Zinc-finger</keyword>
<accession>A0ABQ8W2J8</accession>
<evidence type="ECO:0000256" key="4">
    <source>
        <dbReference type="PROSITE-ProRule" id="PRU00146"/>
    </source>
</evidence>
<feature type="region of interest" description="Disordered" evidence="5">
    <location>
        <begin position="491"/>
        <end position="514"/>
    </location>
</feature>
<dbReference type="InterPro" id="IPR019786">
    <property type="entry name" value="Zinc_finger_PHD-type_CS"/>
</dbReference>
<sequence>MRVSSAFMDLPAPDINPGCPQNVHEGNIFDHEGVSEAIQPLPYHSELIAENIPWATWGSPAPLQEEAVWTTAGAMETGQQNASAALASNRTRSGRRITQPVAREAYPVTTKEPTVTTKGPTVKAAAKKRKRLNRQVNIVCTGCYRGHSPSNNLIVLCDSCDAPWHQRCHNPNIDNEVIEIPETNWFCIKCKPEQRQAGRRKSRKNATKVKKVGRPKKPVFGSQIGGNHYTEEERRAYLSSLSHDSLVQLVVKVSNEWPSVPLFPPDMQPVTDFTLSPAIPHNHQASKPTPKNNARSAILDWENLEPMSQNANAMDSKQRISETSDATTPAATALDADKTFAAMVSDSVPEPAPPAALGGIPAGQIFAGSSHTHAYATAPQTSTTTTPQTPSRATRRFTSQAAPAARHARTASFVSSYSDLLTDDESSYSQSRQQSPTPSASQSSHAESQHESDYDPGDYRAYSEAGQGFQVPLTPSDLDIMAEDKDCLTFRHSIRGPEAQNKKPYSPFGQRKQW</sequence>
<evidence type="ECO:0000256" key="3">
    <source>
        <dbReference type="ARBA" id="ARBA00022833"/>
    </source>
</evidence>
<dbReference type="PANTHER" id="PTHR46510">
    <property type="entry name" value="BROMODOMAIN ADJACENT TO ZINC FINGER DOMAIN PROTEIN 1A"/>
    <property type="match status" value="1"/>
</dbReference>
<dbReference type="InterPro" id="IPR013083">
    <property type="entry name" value="Znf_RING/FYVE/PHD"/>
</dbReference>
<feature type="domain" description="PHD-type" evidence="6">
    <location>
        <begin position="137"/>
        <end position="193"/>
    </location>
</feature>
<evidence type="ECO:0000256" key="2">
    <source>
        <dbReference type="ARBA" id="ARBA00022771"/>
    </source>
</evidence>
<evidence type="ECO:0000313" key="8">
    <source>
        <dbReference type="Proteomes" id="UP001220256"/>
    </source>
</evidence>
<protein>
    <recommendedName>
        <fullName evidence="6">PHD-type domain-containing protein</fullName>
    </recommendedName>
</protein>
<feature type="region of interest" description="Disordered" evidence="5">
    <location>
        <begin position="424"/>
        <end position="462"/>
    </location>
</feature>
<comment type="caution">
    <text evidence="7">The sequence shown here is derived from an EMBL/GenBank/DDBJ whole genome shotgun (WGS) entry which is preliminary data.</text>
</comment>
<dbReference type="Pfam" id="PF00628">
    <property type="entry name" value="PHD"/>
    <property type="match status" value="1"/>
</dbReference>
<dbReference type="InterPro" id="IPR019787">
    <property type="entry name" value="Znf_PHD-finger"/>
</dbReference>
<dbReference type="InterPro" id="IPR047171">
    <property type="entry name" value="BAZ1A"/>
</dbReference>
<dbReference type="Proteomes" id="UP001220256">
    <property type="component" value="Unassembled WGS sequence"/>
</dbReference>
<name>A0ABQ8W2J8_PENCH</name>
<dbReference type="Gene3D" id="3.30.40.10">
    <property type="entry name" value="Zinc/RING finger domain, C3HC4 (zinc finger)"/>
    <property type="match status" value="1"/>
</dbReference>
<proteinExistence type="predicted"/>
<dbReference type="CDD" id="cd15502">
    <property type="entry name" value="PHD_Phf1p_Phf2p_like"/>
    <property type="match status" value="1"/>
</dbReference>
<dbReference type="SUPFAM" id="SSF57903">
    <property type="entry name" value="FYVE/PHD zinc finger"/>
    <property type="match status" value="1"/>
</dbReference>
<evidence type="ECO:0000256" key="5">
    <source>
        <dbReference type="SAM" id="MobiDB-lite"/>
    </source>
</evidence>
<evidence type="ECO:0000256" key="1">
    <source>
        <dbReference type="ARBA" id="ARBA00022723"/>
    </source>
</evidence>
<feature type="region of interest" description="Disordered" evidence="5">
    <location>
        <begin position="197"/>
        <end position="225"/>
    </location>
</feature>
<dbReference type="EMBL" id="JAPVEB010000010">
    <property type="protein sequence ID" value="KAJ5254933.1"/>
    <property type="molecule type" value="Genomic_DNA"/>
</dbReference>
<feature type="compositionally biased region" description="Low complexity" evidence="5">
    <location>
        <begin position="427"/>
        <end position="446"/>
    </location>
</feature>
<reference evidence="7 8" key="1">
    <citation type="journal article" date="2023" name="IMA Fungus">
        <title>Comparative genomic study of the Penicillium genus elucidates a diverse pangenome and 15 lateral gene transfer events.</title>
        <authorList>
            <person name="Petersen C."/>
            <person name="Sorensen T."/>
            <person name="Nielsen M.R."/>
            <person name="Sondergaard T.E."/>
            <person name="Sorensen J.L."/>
            <person name="Fitzpatrick D.A."/>
            <person name="Frisvad J.C."/>
            <person name="Nielsen K.L."/>
        </authorList>
    </citation>
    <scope>NUCLEOTIDE SEQUENCE [LARGE SCALE GENOMIC DNA]</scope>
    <source>
        <strain evidence="7 8">IBT 3361</strain>
    </source>
</reference>
<dbReference type="PANTHER" id="PTHR46510:SF1">
    <property type="entry name" value="BROMODOMAIN ADJACENT TO ZINC FINGER DOMAIN PROTEIN 1A"/>
    <property type="match status" value="1"/>
</dbReference>
<evidence type="ECO:0000313" key="7">
    <source>
        <dbReference type="EMBL" id="KAJ5254933.1"/>
    </source>
</evidence>
<dbReference type="PROSITE" id="PS01359">
    <property type="entry name" value="ZF_PHD_1"/>
    <property type="match status" value="1"/>
</dbReference>
<dbReference type="PROSITE" id="PS50016">
    <property type="entry name" value="ZF_PHD_2"/>
    <property type="match status" value="1"/>
</dbReference>
<keyword evidence="1" id="KW-0479">Metal-binding</keyword>
<dbReference type="InterPro" id="IPR011011">
    <property type="entry name" value="Znf_FYVE_PHD"/>
</dbReference>
<dbReference type="SMART" id="SM00249">
    <property type="entry name" value="PHD"/>
    <property type="match status" value="1"/>
</dbReference>